<dbReference type="PROSITE" id="PS50031">
    <property type="entry name" value="EH"/>
    <property type="match status" value="2"/>
</dbReference>
<feature type="domain" description="EH" evidence="17">
    <location>
        <begin position="127"/>
        <end position="217"/>
    </location>
</feature>
<evidence type="ECO:0000256" key="11">
    <source>
        <dbReference type="ARBA" id="ARBA00023203"/>
    </source>
</evidence>
<feature type="compositionally biased region" description="Acidic residues" evidence="15">
    <location>
        <begin position="959"/>
        <end position="970"/>
    </location>
</feature>
<dbReference type="GO" id="GO:0003779">
    <property type="term" value="F:actin binding"/>
    <property type="evidence" value="ECO:0007669"/>
    <property type="project" value="UniProtKB-KW"/>
</dbReference>
<dbReference type="PROSITE" id="PS50030">
    <property type="entry name" value="UBA"/>
    <property type="match status" value="1"/>
</dbReference>
<dbReference type="InterPro" id="IPR002048">
    <property type="entry name" value="EF_hand_dom"/>
</dbReference>
<dbReference type="SMART" id="SM00054">
    <property type="entry name" value="EFh"/>
    <property type="match status" value="3"/>
</dbReference>
<evidence type="ECO:0000256" key="15">
    <source>
        <dbReference type="SAM" id="MobiDB-lite"/>
    </source>
</evidence>
<name>A0A9W9P858_PENCI</name>
<feature type="compositionally biased region" description="Polar residues" evidence="15">
    <location>
        <begin position="681"/>
        <end position="719"/>
    </location>
</feature>
<feature type="region of interest" description="Disordered" evidence="15">
    <location>
        <begin position="214"/>
        <end position="253"/>
    </location>
</feature>
<comment type="caution">
    <text evidence="19">The sequence shown here is derived from an EMBL/GenBank/DDBJ whole genome shotgun (WGS) entry which is preliminary data.</text>
</comment>
<feature type="compositionally biased region" description="Low complexity" evidence="15">
    <location>
        <begin position="999"/>
        <end position="1027"/>
    </location>
</feature>
<feature type="compositionally biased region" description="Low complexity" evidence="15">
    <location>
        <begin position="406"/>
        <end position="421"/>
    </location>
</feature>
<keyword evidence="8" id="KW-0967">Endosome</keyword>
<dbReference type="InterPro" id="IPR009060">
    <property type="entry name" value="UBA-like_sf"/>
</dbReference>
<dbReference type="Gene3D" id="1.10.8.10">
    <property type="entry name" value="DNA helicase RuvA subunit, C-terminal domain"/>
    <property type="match status" value="1"/>
</dbReference>
<evidence type="ECO:0000259" key="17">
    <source>
        <dbReference type="PROSITE" id="PS50031"/>
    </source>
</evidence>
<evidence type="ECO:0000256" key="8">
    <source>
        <dbReference type="ARBA" id="ARBA00022753"/>
    </source>
</evidence>
<feature type="region of interest" description="Disordered" evidence="15">
    <location>
        <begin position="666"/>
        <end position="1219"/>
    </location>
</feature>
<dbReference type="CDD" id="cd14270">
    <property type="entry name" value="UBA"/>
    <property type="match status" value="1"/>
</dbReference>
<feature type="compositionally biased region" description="Polar residues" evidence="15">
    <location>
        <begin position="1154"/>
        <end position="1163"/>
    </location>
</feature>
<feature type="compositionally biased region" description="Polar residues" evidence="15">
    <location>
        <begin position="828"/>
        <end position="851"/>
    </location>
</feature>
<dbReference type="GO" id="GO:0030479">
    <property type="term" value="C:actin cortical patch"/>
    <property type="evidence" value="ECO:0007669"/>
    <property type="project" value="UniProtKB-SubCell"/>
</dbReference>
<evidence type="ECO:0000256" key="1">
    <source>
        <dbReference type="ARBA" id="ARBA00004125"/>
    </source>
</evidence>
<evidence type="ECO:0000256" key="9">
    <source>
        <dbReference type="ARBA" id="ARBA00022837"/>
    </source>
</evidence>
<dbReference type="GO" id="GO:0010008">
    <property type="term" value="C:endosome membrane"/>
    <property type="evidence" value="ECO:0007669"/>
    <property type="project" value="UniProtKB-SubCell"/>
</dbReference>
<feature type="region of interest" description="Disordered" evidence="15">
    <location>
        <begin position="350"/>
        <end position="498"/>
    </location>
</feature>
<evidence type="ECO:0000256" key="13">
    <source>
        <dbReference type="ARBA" id="ARBA00025194"/>
    </source>
</evidence>
<dbReference type="InterPro" id="IPR011992">
    <property type="entry name" value="EF-hand-dom_pair"/>
</dbReference>
<dbReference type="GO" id="GO:0005509">
    <property type="term" value="F:calcium ion binding"/>
    <property type="evidence" value="ECO:0007669"/>
    <property type="project" value="InterPro"/>
</dbReference>
<dbReference type="OrthoDB" id="524326at2759"/>
<dbReference type="Pfam" id="PF12763">
    <property type="entry name" value="EH"/>
    <property type="match status" value="2"/>
</dbReference>
<keyword evidence="12" id="KW-0963">Cytoplasm</keyword>
<dbReference type="SUPFAM" id="SSF47473">
    <property type="entry name" value="EF-hand"/>
    <property type="match status" value="3"/>
</dbReference>
<dbReference type="SMART" id="SM00027">
    <property type="entry name" value="EH"/>
    <property type="match status" value="2"/>
</dbReference>
<dbReference type="Proteomes" id="UP001147733">
    <property type="component" value="Unassembled WGS sequence"/>
</dbReference>
<feature type="region of interest" description="Disordered" evidence="15">
    <location>
        <begin position="1"/>
        <end position="30"/>
    </location>
</feature>
<dbReference type="AlphaFoldDB" id="A0A9W9P858"/>
<evidence type="ECO:0000259" key="18">
    <source>
        <dbReference type="PROSITE" id="PS50222"/>
    </source>
</evidence>
<comment type="subunit">
    <text evidence="4">Component of the PAN1 actin cytoskeleton-regulatory complex.</text>
</comment>
<dbReference type="PROSITE" id="PS00018">
    <property type="entry name" value="EF_HAND_1"/>
    <property type="match status" value="1"/>
</dbReference>
<gene>
    <name evidence="19" type="ORF">N7469_004950</name>
</gene>
<dbReference type="RefSeq" id="XP_056503282.1">
    <property type="nucleotide sequence ID" value="XM_056643870.1"/>
</dbReference>
<evidence type="ECO:0000313" key="19">
    <source>
        <dbReference type="EMBL" id="KAJ5235782.1"/>
    </source>
</evidence>
<dbReference type="PANTHER" id="PTHR11216:SF170">
    <property type="entry name" value="DYNAMIN ASSOCIATED PROTEIN 160, ISOFORM D"/>
    <property type="match status" value="1"/>
</dbReference>
<keyword evidence="12" id="KW-0206">Cytoskeleton</keyword>
<accession>A0A9W9P858</accession>
<dbReference type="InterPro" id="IPR018247">
    <property type="entry name" value="EF_Hand_1_Ca_BS"/>
</dbReference>
<reference evidence="19" key="2">
    <citation type="journal article" date="2023" name="IMA Fungus">
        <title>Comparative genomic study of the Penicillium genus elucidates a diverse pangenome and 15 lateral gene transfer events.</title>
        <authorList>
            <person name="Petersen C."/>
            <person name="Sorensen T."/>
            <person name="Nielsen M.R."/>
            <person name="Sondergaard T.E."/>
            <person name="Sorensen J.L."/>
            <person name="Fitzpatrick D.A."/>
            <person name="Frisvad J.C."/>
            <person name="Nielsen K.L."/>
        </authorList>
    </citation>
    <scope>NUCLEOTIDE SEQUENCE</scope>
    <source>
        <strain evidence="19">IBT 23319</strain>
    </source>
</reference>
<comment type="function">
    <text evidence="13">Component of the PAN1 actin cytoskeleton-regulatory complex required for the internalization of endosomes during actin-coupled endocytosis. The complex links the site of endocytosis to the cell membrane-associated actin cytoskeleton. Mediates uptake of external molecules and vacuolar degradation of plasma membrane proteins. Plays a role in the proper organization of the cell membrane-associated actin cytoskeleton and promotes its destabilization.</text>
</comment>
<feature type="domain" description="UBA" evidence="16">
    <location>
        <begin position="1220"/>
        <end position="1260"/>
    </location>
</feature>
<feature type="compositionally biased region" description="Low complexity" evidence="15">
    <location>
        <begin position="464"/>
        <end position="475"/>
    </location>
</feature>
<evidence type="ECO:0000256" key="10">
    <source>
        <dbReference type="ARBA" id="ARBA00023054"/>
    </source>
</evidence>
<dbReference type="GO" id="GO:0016197">
    <property type="term" value="P:endosomal transport"/>
    <property type="evidence" value="ECO:0007669"/>
    <property type="project" value="TreeGrafter"/>
</dbReference>
<evidence type="ECO:0000256" key="2">
    <source>
        <dbReference type="ARBA" id="ARBA00004134"/>
    </source>
</evidence>
<feature type="compositionally biased region" description="Basic and acidic residues" evidence="15">
    <location>
        <begin position="983"/>
        <end position="992"/>
    </location>
</feature>
<feature type="domain" description="EF-hand" evidence="18">
    <location>
        <begin position="309"/>
        <end position="344"/>
    </location>
</feature>
<keyword evidence="20" id="KW-1185">Reference proteome</keyword>
<feature type="compositionally biased region" description="Basic and acidic residues" evidence="15">
    <location>
        <begin position="1117"/>
        <end position="1126"/>
    </location>
</feature>
<feature type="compositionally biased region" description="Basic and acidic residues" evidence="15">
    <location>
        <begin position="1030"/>
        <end position="1049"/>
    </location>
</feature>
<evidence type="ECO:0000256" key="5">
    <source>
        <dbReference type="ARBA" id="ARBA00013889"/>
    </source>
</evidence>
<dbReference type="InterPro" id="IPR000261">
    <property type="entry name" value="EH_dom"/>
</dbReference>
<comment type="subcellular location">
    <subcellularLocation>
        <location evidence="3">Cell membrane</location>
        <topology evidence="3">Peripheral membrane protein</topology>
        <orientation evidence="3">Cytoplasmic side</orientation>
    </subcellularLocation>
    <subcellularLocation>
        <location evidence="2">Cytoplasm</location>
        <location evidence="2">Cytoskeleton</location>
        <location evidence="2">Actin patch</location>
    </subcellularLocation>
    <subcellularLocation>
        <location evidence="1">Endosome membrane</location>
        <topology evidence="1">Peripheral membrane protein</topology>
        <orientation evidence="1">Cytoplasmic side</orientation>
    </subcellularLocation>
</comment>
<evidence type="ECO:0000256" key="7">
    <source>
        <dbReference type="ARBA" id="ARBA00022583"/>
    </source>
</evidence>
<proteinExistence type="predicted"/>
<feature type="compositionally biased region" description="Low complexity" evidence="15">
    <location>
        <begin position="756"/>
        <end position="768"/>
    </location>
</feature>
<feature type="compositionally biased region" description="Low complexity" evidence="15">
    <location>
        <begin position="1080"/>
        <end position="1092"/>
    </location>
</feature>
<keyword evidence="7" id="KW-0254">Endocytosis</keyword>
<dbReference type="InterPro" id="IPR015940">
    <property type="entry name" value="UBA"/>
</dbReference>
<feature type="compositionally biased region" description="Polar residues" evidence="15">
    <location>
        <begin position="241"/>
        <end position="253"/>
    </location>
</feature>
<reference evidence="19" key="1">
    <citation type="submission" date="2022-11" db="EMBL/GenBank/DDBJ databases">
        <authorList>
            <person name="Petersen C."/>
        </authorList>
    </citation>
    <scope>NUCLEOTIDE SEQUENCE</scope>
    <source>
        <strain evidence="19">IBT 23319</strain>
    </source>
</reference>
<dbReference type="GeneID" id="81383037"/>
<evidence type="ECO:0000256" key="6">
    <source>
        <dbReference type="ARBA" id="ARBA00017312"/>
    </source>
</evidence>
<dbReference type="SMART" id="SM00165">
    <property type="entry name" value="UBA"/>
    <property type="match status" value="1"/>
</dbReference>
<dbReference type="PANTHER" id="PTHR11216">
    <property type="entry name" value="EH DOMAIN"/>
    <property type="match status" value="1"/>
</dbReference>
<dbReference type="PROSITE" id="PS50222">
    <property type="entry name" value="EF_HAND_2"/>
    <property type="match status" value="1"/>
</dbReference>
<protein>
    <recommendedName>
        <fullName evidence="6">Actin cytoskeleton-regulatory complex protein END3</fullName>
    </recommendedName>
    <alternativeName>
        <fullName evidence="5">Actin cytoskeleton-regulatory complex protein end3</fullName>
    </alternativeName>
    <alternativeName>
        <fullName evidence="14">Cytoskeletal adapter protein sagA</fullName>
    </alternativeName>
</protein>
<feature type="compositionally biased region" description="Pro residues" evidence="15">
    <location>
        <begin position="18"/>
        <end position="27"/>
    </location>
</feature>
<sequence>MDTEAPAQFRSTRRAPATPFPSLPPRPALEDRAQRHPNLNLTPEEKRVFYQLFQAADTTNLGVITGEIAVPFFEKTHLPSGTLGEPVHFLDSMESISIRLPRYQSLHRAHPQVRGGPIRVPPLQPEDANKFLSLFEKSGSTNGVLSGETAKQIFERARLPNETLGRIWGLSDTQQRGALDATEFIIAMHLLTSFKSGVLRGIPQTLPPGLYDAASRRGSQRGSFGARPEAPPMPGVPRQFTGPQRTASPMSPANRTQFGTPLSAQSTGDWIITPQEKAHFDQIFETVDTARAGVISGDQAVGFFMRARLSEEVLAQIWDLADIDADGQLNRDEFAVAMYLVKLQRGGKEPIPQVLPPGLIPPSMRRQAPVPGVGAAPVQAQAPASAPPAPAPVPRSAADDLFGLDSPPATTTTQAQIPQSTGGSNVPFQAPGSPPRASPQTASTTFKPFIPTSTFGQSLQPQQTGTSAGTPAATRSPPPPSDDLLGDNDPEESGKLTQETTELANLSNQIGSLAKEMHNVQEQRTSAEQNLTQTSQQKRDFETRLAQARTMYEQEVTNFKALEERLRVSKAETTKLQQDYALIEGGRQDLQNQYTQVSTALAADQQENASLKEKIRQANAEVAQLKPALEKARSDARQQKGLVAINKKQLATVEGERDKIQGEIETLSKEAPQDAEEATAAGNNEVTSPAVSSASQNTNPFFRRTTTGSSSERGPSPDNTNDHQKMFDSLFGQTSAAAAAAGPPPTSFRSESPLATSKSPVTSGVPTPSVSPPPGSLPGAFPGNEPPPPSQSRQMTPNFLPFNENQSVTSSTMVSPPGSRFGGPDTSGIATPSQLTVSDQGAPSIGESSDYSRAPESTAEGTPARSPFDEIPEPSEAAAVISPPPAEQPASAISPDATGTSKDLSFDELFGSKAHKRSESQKENDFEEAFASMKPSGGENAHGAAASSTEFPPIQEVHPDDEEESSDDEGPLGFDDNFTPVAPKKEEKRAESIDAAQLAAFPTPGTAQAAAQPPAPDAQQSPPDYAQSTAKEEAGHVPEYDGLLPDRADPTVPPDAPHSVEAGTGAPVIANATQHNPQDTAPATGGAKTGGPDFDAAFAGLNLAPAQEAEDDDDDEPVGHDTKNAADFDFSFDSPAQKHEAHSSNDAGHAGSSDFFSFDNNINAPPARAISSPNGGDATAGNHDWDALFAPLDNAKPATEETTTGSDPKQPGWALNTDSGEDDQILQRLTGMGFPREASLGALEKFDYNLDKAADYLTSKP</sequence>
<evidence type="ECO:0000256" key="3">
    <source>
        <dbReference type="ARBA" id="ARBA00004413"/>
    </source>
</evidence>
<evidence type="ECO:0000256" key="14">
    <source>
        <dbReference type="ARBA" id="ARBA00032224"/>
    </source>
</evidence>
<evidence type="ECO:0000256" key="12">
    <source>
        <dbReference type="ARBA" id="ARBA00023212"/>
    </source>
</evidence>
<dbReference type="GO" id="GO:0006897">
    <property type="term" value="P:endocytosis"/>
    <property type="evidence" value="ECO:0007669"/>
    <property type="project" value="UniProtKB-KW"/>
</dbReference>
<dbReference type="CDD" id="cd00052">
    <property type="entry name" value="EH"/>
    <property type="match status" value="2"/>
</dbReference>
<evidence type="ECO:0000259" key="16">
    <source>
        <dbReference type="PROSITE" id="PS50030"/>
    </source>
</evidence>
<feature type="compositionally biased region" description="Low complexity" evidence="15">
    <location>
        <begin position="366"/>
        <end position="384"/>
    </location>
</feature>
<dbReference type="Gene3D" id="1.10.238.10">
    <property type="entry name" value="EF-hand"/>
    <property type="match status" value="3"/>
</dbReference>
<keyword evidence="10" id="KW-0175">Coiled coil</keyword>
<keyword evidence="9" id="KW-0106">Calcium</keyword>
<dbReference type="GO" id="GO:0005886">
    <property type="term" value="C:plasma membrane"/>
    <property type="evidence" value="ECO:0007669"/>
    <property type="project" value="UniProtKB-SubCell"/>
</dbReference>
<evidence type="ECO:0000256" key="4">
    <source>
        <dbReference type="ARBA" id="ARBA00011159"/>
    </source>
</evidence>
<keyword evidence="11" id="KW-0009">Actin-binding</keyword>
<dbReference type="SUPFAM" id="SSF46934">
    <property type="entry name" value="UBA-like"/>
    <property type="match status" value="1"/>
</dbReference>
<feature type="domain" description="EH" evidence="17">
    <location>
        <begin position="276"/>
        <end position="366"/>
    </location>
</feature>
<feature type="compositionally biased region" description="Polar residues" evidence="15">
    <location>
        <begin position="791"/>
        <end position="814"/>
    </location>
</feature>
<dbReference type="EMBL" id="JAPQKT010000003">
    <property type="protein sequence ID" value="KAJ5235782.1"/>
    <property type="molecule type" value="Genomic_DNA"/>
</dbReference>
<organism evidence="19 20">
    <name type="scientific">Penicillium citrinum</name>
    <dbReference type="NCBI Taxonomy" id="5077"/>
    <lineage>
        <taxon>Eukaryota</taxon>
        <taxon>Fungi</taxon>
        <taxon>Dikarya</taxon>
        <taxon>Ascomycota</taxon>
        <taxon>Pezizomycotina</taxon>
        <taxon>Eurotiomycetes</taxon>
        <taxon>Eurotiomycetidae</taxon>
        <taxon>Eurotiales</taxon>
        <taxon>Aspergillaceae</taxon>
        <taxon>Penicillium</taxon>
    </lineage>
</organism>
<dbReference type="Pfam" id="PF00627">
    <property type="entry name" value="UBA"/>
    <property type="match status" value="1"/>
</dbReference>
<evidence type="ECO:0000313" key="20">
    <source>
        <dbReference type="Proteomes" id="UP001147733"/>
    </source>
</evidence>
<feature type="compositionally biased region" description="Polar residues" evidence="15">
    <location>
        <begin position="438"/>
        <end position="463"/>
    </location>
</feature>